<dbReference type="EMBL" id="KV425571">
    <property type="protein sequence ID" value="KZT25459.1"/>
    <property type="molecule type" value="Genomic_DNA"/>
</dbReference>
<reference evidence="1 2" key="1">
    <citation type="journal article" date="2016" name="Mol. Biol. Evol.">
        <title>Comparative Genomics of Early-Diverging Mushroom-Forming Fungi Provides Insights into the Origins of Lignocellulose Decay Capabilities.</title>
        <authorList>
            <person name="Nagy L.G."/>
            <person name="Riley R."/>
            <person name="Tritt A."/>
            <person name="Adam C."/>
            <person name="Daum C."/>
            <person name="Floudas D."/>
            <person name="Sun H."/>
            <person name="Yadav J.S."/>
            <person name="Pangilinan J."/>
            <person name="Larsson K.H."/>
            <person name="Matsuura K."/>
            <person name="Barry K."/>
            <person name="Labutti K."/>
            <person name="Kuo R."/>
            <person name="Ohm R.A."/>
            <person name="Bhattacharya S.S."/>
            <person name="Shirouzu T."/>
            <person name="Yoshinaga Y."/>
            <person name="Martin F.M."/>
            <person name="Grigoriev I.V."/>
            <person name="Hibbett D.S."/>
        </authorList>
    </citation>
    <scope>NUCLEOTIDE SEQUENCE [LARGE SCALE GENOMIC DNA]</scope>
    <source>
        <strain evidence="1 2">HHB14362 ss-1</strain>
    </source>
</reference>
<sequence>MILGLCIESVSKEDTKLVGTGDGQEKLQLKDHRQNSNTCYWCFTSSIDLRLQSEKG</sequence>
<protein>
    <submittedName>
        <fullName evidence="1">Uncharacterized protein</fullName>
    </submittedName>
</protein>
<gene>
    <name evidence="1" type="ORF">NEOLEDRAFT_1133388</name>
</gene>
<name>A0A165SPB9_9AGAM</name>
<evidence type="ECO:0000313" key="1">
    <source>
        <dbReference type="EMBL" id="KZT25459.1"/>
    </source>
</evidence>
<accession>A0A165SPB9</accession>
<organism evidence="1 2">
    <name type="scientific">Neolentinus lepideus HHB14362 ss-1</name>
    <dbReference type="NCBI Taxonomy" id="1314782"/>
    <lineage>
        <taxon>Eukaryota</taxon>
        <taxon>Fungi</taxon>
        <taxon>Dikarya</taxon>
        <taxon>Basidiomycota</taxon>
        <taxon>Agaricomycotina</taxon>
        <taxon>Agaricomycetes</taxon>
        <taxon>Gloeophyllales</taxon>
        <taxon>Gloeophyllaceae</taxon>
        <taxon>Neolentinus</taxon>
    </lineage>
</organism>
<proteinExistence type="predicted"/>
<dbReference type="AlphaFoldDB" id="A0A165SPB9"/>
<evidence type="ECO:0000313" key="2">
    <source>
        <dbReference type="Proteomes" id="UP000076761"/>
    </source>
</evidence>
<dbReference type="InParanoid" id="A0A165SPB9"/>
<keyword evidence="2" id="KW-1185">Reference proteome</keyword>
<dbReference type="Proteomes" id="UP000076761">
    <property type="component" value="Unassembled WGS sequence"/>
</dbReference>